<name>A0A4R2GGF6_9BACT</name>
<gene>
    <name evidence="1" type="ORF">EV194_109154</name>
</gene>
<dbReference type="Proteomes" id="UP000295221">
    <property type="component" value="Unassembled WGS sequence"/>
</dbReference>
<reference evidence="1 2" key="1">
    <citation type="submission" date="2019-03" db="EMBL/GenBank/DDBJ databases">
        <title>Genomic Encyclopedia of Type Strains, Phase IV (KMG-IV): sequencing the most valuable type-strain genomes for metagenomic binning, comparative biology and taxonomic classification.</title>
        <authorList>
            <person name="Goeker M."/>
        </authorList>
    </citation>
    <scope>NUCLEOTIDE SEQUENCE [LARGE SCALE GENOMIC DNA]</scope>
    <source>
        <strain evidence="1 2">DSM 24179</strain>
    </source>
</reference>
<proteinExistence type="predicted"/>
<dbReference type="AlphaFoldDB" id="A0A4R2GGF6"/>
<dbReference type="EMBL" id="SLWK01000009">
    <property type="protein sequence ID" value="TCO07335.1"/>
    <property type="molecule type" value="Genomic_DNA"/>
</dbReference>
<comment type="caution">
    <text evidence="1">The sequence shown here is derived from an EMBL/GenBank/DDBJ whole genome shotgun (WGS) entry which is preliminary data.</text>
</comment>
<evidence type="ECO:0008006" key="3">
    <source>
        <dbReference type="Google" id="ProtNLM"/>
    </source>
</evidence>
<evidence type="ECO:0000313" key="1">
    <source>
        <dbReference type="EMBL" id="TCO07335.1"/>
    </source>
</evidence>
<dbReference type="RefSeq" id="WP_132434340.1">
    <property type="nucleotide sequence ID" value="NZ_SLWK01000009.1"/>
</dbReference>
<sequence>MRLHKHQIIIGLCAIFFFSCNIKSPTFQEKAETVVYVGDKIIDIKSNLFFSFGHFYIIDSFLVINEAAPKNPEAIHFLDINNFKHILSTGTIGRGPGEITRIGTNIIDHMNSTIWVNDYANHVRWKFPLDSILNNKNFRPSKTIELNPDFFLNEGAFIDDSTIIGNAVIPLSPSEAEMRTAILDFNNNNITKYGYENLNLTGRNTYGYFALSLNEGVYVTCYINEDLMILCDLNGKLISQIKGSDINKSNSRKNYFMGVDFYKKYIIASYLGAERFVQNSNKAKNYMAPSRFLIFNTEGEYLKTLETANEFSNFIIDEQNQRIIIYFDDREHLLGYIDLSEILS</sequence>
<accession>A0A4R2GGF6</accession>
<keyword evidence="2" id="KW-1185">Reference proteome</keyword>
<organism evidence="1 2">
    <name type="scientific">Natronoflexus pectinivorans</name>
    <dbReference type="NCBI Taxonomy" id="682526"/>
    <lineage>
        <taxon>Bacteria</taxon>
        <taxon>Pseudomonadati</taxon>
        <taxon>Bacteroidota</taxon>
        <taxon>Bacteroidia</taxon>
        <taxon>Marinilabiliales</taxon>
        <taxon>Marinilabiliaceae</taxon>
        <taxon>Natronoflexus</taxon>
    </lineage>
</organism>
<dbReference type="OrthoDB" id="1050233at2"/>
<evidence type="ECO:0000313" key="2">
    <source>
        <dbReference type="Proteomes" id="UP000295221"/>
    </source>
</evidence>
<protein>
    <recommendedName>
        <fullName evidence="3">TolB-like protein</fullName>
    </recommendedName>
</protein>
<dbReference type="PROSITE" id="PS51257">
    <property type="entry name" value="PROKAR_LIPOPROTEIN"/>
    <property type="match status" value="1"/>
</dbReference>